<dbReference type="EMBL" id="QOWE01000009">
    <property type="protein sequence ID" value="RCR69284.1"/>
    <property type="molecule type" value="Genomic_DNA"/>
</dbReference>
<accession>A0A368JRG1</accession>
<organism evidence="2 3">
    <name type="scientific">Larkinella punicea</name>
    <dbReference type="NCBI Taxonomy" id="2315727"/>
    <lineage>
        <taxon>Bacteria</taxon>
        <taxon>Pseudomonadati</taxon>
        <taxon>Bacteroidota</taxon>
        <taxon>Cytophagia</taxon>
        <taxon>Cytophagales</taxon>
        <taxon>Spirosomataceae</taxon>
        <taxon>Larkinella</taxon>
    </lineage>
</organism>
<dbReference type="AlphaFoldDB" id="A0A368JRG1"/>
<dbReference type="OrthoDB" id="956632at2"/>
<protein>
    <recommendedName>
        <fullName evidence="4">Carboxypeptidase regulatory-like domain-containing protein</fullName>
    </recommendedName>
</protein>
<evidence type="ECO:0000256" key="1">
    <source>
        <dbReference type="SAM" id="SignalP"/>
    </source>
</evidence>
<dbReference type="Proteomes" id="UP000253383">
    <property type="component" value="Unassembled WGS sequence"/>
</dbReference>
<name>A0A368JRG1_9BACT</name>
<dbReference type="PROSITE" id="PS51257">
    <property type="entry name" value="PROKAR_LIPOPROTEIN"/>
    <property type="match status" value="1"/>
</dbReference>
<evidence type="ECO:0008006" key="4">
    <source>
        <dbReference type="Google" id="ProtNLM"/>
    </source>
</evidence>
<feature type="signal peptide" evidence="1">
    <location>
        <begin position="1"/>
        <end position="23"/>
    </location>
</feature>
<feature type="chain" id="PRO_5016993929" description="Carboxypeptidase regulatory-like domain-containing protein" evidence="1">
    <location>
        <begin position="24"/>
        <end position="157"/>
    </location>
</feature>
<evidence type="ECO:0000313" key="3">
    <source>
        <dbReference type="Proteomes" id="UP000253383"/>
    </source>
</evidence>
<evidence type="ECO:0000313" key="2">
    <source>
        <dbReference type="EMBL" id="RCR69284.1"/>
    </source>
</evidence>
<comment type="caution">
    <text evidence="2">The sequence shown here is derived from an EMBL/GenBank/DDBJ whole genome shotgun (WGS) entry which is preliminary data.</text>
</comment>
<sequence>MSENRLPALLKSYLLLLAFAIFTACKPSQTSTSFQGICGTVLFKSGNHMPGPDRPQPKGQPVVREVLIYELTKIDQTEATDDGFYTKINSRLVKKVKSDKDGKFCVSLPVGSYSVFVQEEKGLYANLSDGQNNIFPVTVEKNRRSTIAFDISYQAVF</sequence>
<gene>
    <name evidence="2" type="ORF">DUE52_13090</name>
</gene>
<dbReference type="RefSeq" id="WP_114406455.1">
    <property type="nucleotide sequence ID" value="NZ_QOWE01000009.1"/>
</dbReference>
<reference evidence="2 3" key="1">
    <citation type="submission" date="2018-07" db="EMBL/GenBank/DDBJ databases">
        <title>Genome analysis of Larkinella rosea.</title>
        <authorList>
            <person name="Zhou Z."/>
            <person name="Wang G."/>
        </authorList>
    </citation>
    <scope>NUCLEOTIDE SEQUENCE [LARGE SCALE GENOMIC DNA]</scope>
    <source>
        <strain evidence="3">zzj9</strain>
    </source>
</reference>
<keyword evidence="3" id="KW-1185">Reference proteome</keyword>
<proteinExistence type="predicted"/>
<keyword evidence="1" id="KW-0732">Signal</keyword>